<evidence type="ECO:0000313" key="1">
    <source>
        <dbReference type="EMBL" id="GAH01457.1"/>
    </source>
</evidence>
<organism evidence="1">
    <name type="scientific">marine sediment metagenome</name>
    <dbReference type="NCBI Taxonomy" id="412755"/>
    <lineage>
        <taxon>unclassified sequences</taxon>
        <taxon>metagenomes</taxon>
        <taxon>ecological metagenomes</taxon>
    </lineage>
</organism>
<dbReference type="EMBL" id="BART01029457">
    <property type="protein sequence ID" value="GAH01457.1"/>
    <property type="molecule type" value="Genomic_DNA"/>
</dbReference>
<name>X1C2G4_9ZZZZ</name>
<gene>
    <name evidence="1" type="ORF">S01H4_51683</name>
</gene>
<dbReference type="AlphaFoldDB" id="X1C2G4"/>
<feature type="non-terminal residue" evidence="1">
    <location>
        <position position="36"/>
    </location>
</feature>
<sequence length="36" mass="4146">MKEIQVTLPSDRKALMDEFIKEFSLSATSYDFGEAF</sequence>
<accession>X1C2G4</accession>
<comment type="caution">
    <text evidence="1">The sequence shown here is derived from an EMBL/GenBank/DDBJ whole genome shotgun (WGS) entry which is preliminary data.</text>
</comment>
<reference evidence="1" key="1">
    <citation type="journal article" date="2014" name="Front. Microbiol.">
        <title>High frequency of phylogenetically diverse reductive dehalogenase-homologous genes in deep subseafloor sedimentary metagenomes.</title>
        <authorList>
            <person name="Kawai M."/>
            <person name="Futagami T."/>
            <person name="Toyoda A."/>
            <person name="Takaki Y."/>
            <person name="Nishi S."/>
            <person name="Hori S."/>
            <person name="Arai W."/>
            <person name="Tsubouchi T."/>
            <person name="Morono Y."/>
            <person name="Uchiyama I."/>
            <person name="Ito T."/>
            <person name="Fujiyama A."/>
            <person name="Inagaki F."/>
            <person name="Takami H."/>
        </authorList>
    </citation>
    <scope>NUCLEOTIDE SEQUENCE</scope>
    <source>
        <strain evidence="1">Expedition CK06-06</strain>
    </source>
</reference>
<proteinExistence type="predicted"/>
<protein>
    <submittedName>
        <fullName evidence="1">Uncharacterized protein</fullName>
    </submittedName>
</protein>